<dbReference type="InterPro" id="IPR036583">
    <property type="entry name" value="23S_rRNA_IVS_sf"/>
</dbReference>
<dbReference type="InterPro" id="IPR012657">
    <property type="entry name" value="23S_rRNA-intervening_sequence"/>
</dbReference>
<proteinExistence type="predicted"/>
<name>F4KZN6_HALH1</name>
<keyword evidence="1" id="KW-0689">Ribosomal protein</keyword>
<accession>F4KZN6</accession>
<dbReference type="PANTHER" id="PTHR38471">
    <property type="entry name" value="FOUR HELIX BUNDLE PROTEIN"/>
    <property type="match status" value="1"/>
</dbReference>
<dbReference type="Gene3D" id="1.20.1440.60">
    <property type="entry name" value="23S rRNA-intervening sequence"/>
    <property type="match status" value="1"/>
</dbReference>
<evidence type="ECO:0000313" key="2">
    <source>
        <dbReference type="Proteomes" id="UP000008461"/>
    </source>
</evidence>
<dbReference type="PANTHER" id="PTHR38471:SF2">
    <property type="entry name" value="FOUR HELIX BUNDLE PROTEIN"/>
    <property type="match status" value="1"/>
</dbReference>
<dbReference type="Pfam" id="PF05635">
    <property type="entry name" value="23S_rRNA_IVP"/>
    <property type="match status" value="1"/>
</dbReference>
<reference evidence="1 2" key="1">
    <citation type="journal article" date="2011" name="Stand. Genomic Sci.">
        <title>Complete genome sequence of Haliscomenobacter hydrossis type strain (O).</title>
        <authorList>
            <consortium name="US DOE Joint Genome Institute (JGI-PGF)"/>
            <person name="Daligault H."/>
            <person name="Lapidus A."/>
            <person name="Zeytun A."/>
            <person name="Nolan M."/>
            <person name="Lucas S."/>
            <person name="Del Rio T.G."/>
            <person name="Tice H."/>
            <person name="Cheng J.F."/>
            <person name="Tapia R."/>
            <person name="Han C."/>
            <person name="Goodwin L."/>
            <person name="Pitluck S."/>
            <person name="Liolios K."/>
            <person name="Pagani I."/>
            <person name="Ivanova N."/>
            <person name="Huntemann M."/>
            <person name="Mavromatis K."/>
            <person name="Mikhailova N."/>
            <person name="Pati A."/>
            <person name="Chen A."/>
            <person name="Palaniappan K."/>
            <person name="Land M."/>
            <person name="Hauser L."/>
            <person name="Brambilla E.M."/>
            <person name="Rohde M."/>
            <person name="Verbarg S."/>
            <person name="Goker M."/>
            <person name="Bristow J."/>
            <person name="Eisen J.A."/>
            <person name="Markowitz V."/>
            <person name="Hugenholtz P."/>
            <person name="Kyrpides N.C."/>
            <person name="Klenk H.P."/>
            <person name="Woyke T."/>
        </authorList>
    </citation>
    <scope>NUCLEOTIDE SEQUENCE [LARGE SCALE GENOMIC DNA]</scope>
    <source>
        <strain evidence="2">ATCC 27775 / DSM 1100 / LMG 10767 / O</strain>
    </source>
</reference>
<dbReference type="OrthoDB" id="5515766at2"/>
<dbReference type="CDD" id="cd16377">
    <property type="entry name" value="23S_rRNA_IVP_like"/>
    <property type="match status" value="1"/>
</dbReference>
<dbReference type="Proteomes" id="UP000008461">
    <property type="component" value="Chromosome"/>
</dbReference>
<dbReference type="EMBL" id="CP002691">
    <property type="protein sequence ID" value="AEE50472.1"/>
    <property type="molecule type" value="Genomic_DNA"/>
</dbReference>
<dbReference type="AlphaFoldDB" id="F4KZN6"/>
<dbReference type="KEGG" id="hhy:Halhy_2603"/>
<dbReference type="NCBIfam" id="TIGR02436">
    <property type="entry name" value="four helix bundle protein"/>
    <property type="match status" value="1"/>
</dbReference>
<evidence type="ECO:0000313" key="1">
    <source>
        <dbReference type="EMBL" id="AEE50472.1"/>
    </source>
</evidence>
<keyword evidence="2" id="KW-1185">Reference proteome</keyword>
<keyword evidence="1" id="KW-0687">Ribonucleoprotein</keyword>
<dbReference type="RefSeq" id="WP_013765020.1">
    <property type="nucleotide sequence ID" value="NC_015510.1"/>
</dbReference>
<dbReference type="STRING" id="760192.Halhy_2603"/>
<organism evidence="1 2">
    <name type="scientific">Haliscomenobacter hydrossis (strain ATCC 27775 / DSM 1100 / LMG 10767 / O)</name>
    <dbReference type="NCBI Taxonomy" id="760192"/>
    <lineage>
        <taxon>Bacteria</taxon>
        <taxon>Pseudomonadati</taxon>
        <taxon>Bacteroidota</taxon>
        <taxon>Saprospiria</taxon>
        <taxon>Saprospirales</taxon>
        <taxon>Haliscomenobacteraceae</taxon>
        <taxon>Haliscomenobacter</taxon>
    </lineage>
</organism>
<dbReference type="eggNOG" id="COG0399">
    <property type="taxonomic scope" value="Bacteria"/>
</dbReference>
<dbReference type="SUPFAM" id="SSF158446">
    <property type="entry name" value="IVS-encoded protein-like"/>
    <property type="match status" value="1"/>
</dbReference>
<gene>
    <name evidence="1" type="ordered locus">Halhy_2603</name>
</gene>
<protein>
    <submittedName>
        <fullName evidence="1">S23 ribosomal protein</fullName>
    </submittedName>
</protein>
<sequence>MKSLEEVGIWNRAREMCKAIFELSKEEPLCKDFSLVNQIRRSSRSVMDNIAEGYGRGGNKEFIQFLAIAKGSCTEVQSQLYQLLDCEYLSELNFATLMDQNKRILAGIINLTEYLRQSEYKGNKFR</sequence>
<reference key="2">
    <citation type="submission" date="2011-04" db="EMBL/GenBank/DDBJ databases">
        <title>Complete sequence of chromosome of Haliscomenobacter hydrossis DSM 1100.</title>
        <authorList>
            <consortium name="US DOE Joint Genome Institute (JGI-PGF)"/>
            <person name="Lucas S."/>
            <person name="Han J."/>
            <person name="Lapidus A."/>
            <person name="Bruce D."/>
            <person name="Goodwin L."/>
            <person name="Pitluck S."/>
            <person name="Peters L."/>
            <person name="Kyrpides N."/>
            <person name="Mavromatis K."/>
            <person name="Ivanova N."/>
            <person name="Ovchinnikova G."/>
            <person name="Pagani I."/>
            <person name="Daligault H."/>
            <person name="Detter J.C."/>
            <person name="Han C."/>
            <person name="Land M."/>
            <person name="Hauser L."/>
            <person name="Markowitz V."/>
            <person name="Cheng J.-F."/>
            <person name="Hugenholtz P."/>
            <person name="Woyke T."/>
            <person name="Wu D."/>
            <person name="Verbarg S."/>
            <person name="Frueling A."/>
            <person name="Brambilla E."/>
            <person name="Klenk H.-P."/>
            <person name="Eisen J.A."/>
        </authorList>
    </citation>
    <scope>NUCLEOTIDE SEQUENCE</scope>
    <source>
        <strain>DSM 1100</strain>
    </source>
</reference>
<dbReference type="GO" id="GO:0005840">
    <property type="term" value="C:ribosome"/>
    <property type="evidence" value="ECO:0007669"/>
    <property type="project" value="UniProtKB-KW"/>
</dbReference>
<dbReference type="HOGENOM" id="CLU_129874_0_0_10"/>